<dbReference type="CDD" id="cd01647">
    <property type="entry name" value="RT_LTR"/>
    <property type="match status" value="1"/>
</dbReference>
<dbReference type="PANTHER" id="PTHR37984:SF5">
    <property type="entry name" value="PROTEIN NYNRIN-LIKE"/>
    <property type="match status" value="1"/>
</dbReference>
<proteinExistence type="inferred from homology"/>
<dbReference type="GO" id="GO:0004523">
    <property type="term" value="F:RNA-DNA hybrid ribonuclease activity"/>
    <property type="evidence" value="ECO:0007669"/>
    <property type="project" value="UniProtKB-EC"/>
</dbReference>
<dbReference type="Proteomes" id="UP000424527">
    <property type="component" value="Unassembled WGS sequence"/>
</dbReference>
<feature type="domain" description="Reverse transcriptase" evidence="4">
    <location>
        <begin position="778"/>
        <end position="954"/>
    </location>
</feature>
<dbReference type="GO" id="GO:0003676">
    <property type="term" value="F:nucleic acid binding"/>
    <property type="evidence" value="ECO:0007669"/>
    <property type="project" value="InterPro"/>
</dbReference>
<dbReference type="InterPro" id="IPR012337">
    <property type="entry name" value="RNaseH-like_sf"/>
</dbReference>
<dbReference type="SUPFAM" id="SSF56672">
    <property type="entry name" value="DNA/RNA polymerases"/>
    <property type="match status" value="1"/>
</dbReference>
<dbReference type="FunFam" id="3.30.70.270:FF:000003">
    <property type="entry name" value="Transposon Ty3-G Gag-Pol polyprotein"/>
    <property type="match status" value="1"/>
</dbReference>
<evidence type="ECO:0000256" key="3">
    <source>
        <dbReference type="SAM" id="MobiDB-lite"/>
    </source>
</evidence>
<dbReference type="PROSITE" id="PS50879">
    <property type="entry name" value="RNASE_H_1"/>
    <property type="match status" value="1"/>
</dbReference>
<dbReference type="Gene3D" id="3.30.70.270">
    <property type="match status" value="2"/>
</dbReference>
<organism evidence="7 8">
    <name type="scientific">Larimichthys crocea</name>
    <name type="common">Large yellow croaker</name>
    <name type="synonym">Pseudosciaena crocea</name>
    <dbReference type="NCBI Taxonomy" id="215358"/>
    <lineage>
        <taxon>Eukaryota</taxon>
        <taxon>Metazoa</taxon>
        <taxon>Chordata</taxon>
        <taxon>Craniata</taxon>
        <taxon>Vertebrata</taxon>
        <taxon>Euteleostomi</taxon>
        <taxon>Actinopterygii</taxon>
        <taxon>Neopterygii</taxon>
        <taxon>Teleostei</taxon>
        <taxon>Neoteleostei</taxon>
        <taxon>Acanthomorphata</taxon>
        <taxon>Eupercaria</taxon>
        <taxon>Sciaenidae</taxon>
        <taxon>Larimichthys</taxon>
    </lineage>
</organism>
<feature type="domain" description="RNase H type-1" evidence="5">
    <location>
        <begin position="1175"/>
        <end position="1322"/>
    </location>
</feature>
<evidence type="ECO:0000259" key="4">
    <source>
        <dbReference type="PROSITE" id="PS50878"/>
    </source>
</evidence>
<feature type="compositionally biased region" description="Basic and acidic residues" evidence="3">
    <location>
        <begin position="205"/>
        <end position="219"/>
    </location>
</feature>
<feature type="compositionally biased region" description="Basic and acidic residues" evidence="3">
    <location>
        <begin position="1545"/>
        <end position="1555"/>
    </location>
</feature>
<dbReference type="EC" id="3.1.26.4" evidence="2"/>
<dbReference type="InterPro" id="IPR043128">
    <property type="entry name" value="Rev_trsase/Diguanyl_cyclase"/>
</dbReference>
<dbReference type="InterPro" id="IPR050951">
    <property type="entry name" value="Retrovirus_Pol_polyprotein"/>
</dbReference>
<dbReference type="InterPro" id="IPR000477">
    <property type="entry name" value="RT_dom"/>
</dbReference>
<evidence type="ECO:0000256" key="1">
    <source>
        <dbReference type="ARBA" id="ARBA00010879"/>
    </source>
</evidence>
<dbReference type="PANTHER" id="PTHR37984">
    <property type="entry name" value="PROTEIN CBG26694"/>
    <property type="match status" value="1"/>
</dbReference>
<feature type="domain" description="Integrase catalytic" evidence="6">
    <location>
        <begin position="1407"/>
        <end position="1524"/>
    </location>
</feature>
<feature type="region of interest" description="Disordered" evidence="3">
    <location>
        <begin position="110"/>
        <end position="282"/>
    </location>
</feature>
<keyword evidence="8" id="KW-1185">Reference proteome</keyword>
<feature type="compositionally biased region" description="Basic and acidic residues" evidence="3">
    <location>
        <begin position="588"/>
        <end position="606"/>
    </location>
</feature>
<dbReference type="EMBL" id="REGW02000011">
    <property type="protein sequence ID" value="KAE8289514.1"/>
    <property type="molecule type" value="Genomic_DNA"/>
</dbReference>
<sequence>MTSGARLPYYAVLHVPIDPYQRAEEFKEYQVEMLAKLEKGLGRASEMKFRRVVVCIDGLRSNHMPWEQAESTAIALAKLYMRMPSMWGSIQELVIVTSTNQDQERKKRILASTRLGDEAGKLPRPKAASGPGIRLIPVPRDEQGGRGLQRMSWQNDWSGPPAQPLVQPEGLTRSPEALTSPARASVQASPRHRDSTNRTQEGDPEERIPEPKGPDENRRRSYPLRQGAQECNSTGSACMSARQSRQGKEEEETDEPLLRADPEEQDPEGQEEWGSLSSVAGQITEERKDLRIAQRKGGKKDIEIYNVRNASERVARDVEWGYVETKDKRQAYVPEAGQTDYDIPDSWRGKLEENLKLEVTATLGEWANIIMMPTYPTLVACKELTNNFRIGYVAVAHDAMLRRMKKAAVMYSRKIIREIQKEISTDEDEGPPQPLGRQGPKAELRVKTERATAPFTGQDFQELRKLKLLVRDQRPGENIREYLREVWRLVEGGTADEEAKRLWLSHVTSQPVDRSEPARQSYERLVLEDMDDEDAHIARARAGLERDQTLTQVWHTLKQAIAPARYHHSASNGCSGTKLGPSPTALGEQKEQRTRKSAENPGRRATEVTASEARVTLRNAYWVGEDIYANVDGEPYLVDSGAEVSMTRRSLETKGHLKIMLANGEIDKMPYGIWKGVIWLKGPNNLLTTRDLKRINEPRRGRKSLRRRLDTLQSRAVRLVSGPESGSAKEWYKAVNIPEATEQKLEESDFSHEGKEKLRKIITRATVARFKNDCGDLGSKYVHTIEGGVHPPAVKKPEAAGGGWRPVINFKALNRRTVANRASLINPQGALKTLQVKRFKSCIDLANGFFSLRLAKQSQGKTAFTHKGKAYVWQRLPQGYKNSPNVFQAAVMDILKDLGVTIYIDDVFLADDTEEEHLQRLRQVVERLTEAGLKLNLKKCQFGQFRVNYLGFQVAADLGLSDGYREKLNQVRPPASENDLQKILGLCNYVRDHVPNYQKYAKPLYACLKKKGEESEEGTPKKWSWTATDQQNLGRLKAVIQDAIRLEPRSLGVAEVSCEDDDAVVKVKNEGGGMVTLWSYTLSSVEKKFPQEEKELAVLARYWGTMKDLAQGQGIKVITQSQVHRYLRKETIESTKATNTRWGRWEDILLDPDLEIGPAQPANRKAQKPQETEEKSYEWILYTDGSRKGQDDTAYWGYILKQNGKEQFRQKGLVSGSAQAGEVTAILEGLLELEKRKVKTARIITDSYYCAQALKEDLTIWEENGYEGAKGKMVAHQDLWKKIAELRLKMCLDVVHQKAHGKEGAHWKGNDEVDRYVQQRRIVFVGREKWEQTPKGRVVPESSVVEVVQAVHEALGHVGTMPTRKELEKQQLWIPVGRVHQVLKDCDVCGRYNAGRRGRRVDGLTIKSTVPWGSVCMDAAGPLGITGKKGEKYLLVLVDSMSGYVLVKAVRRITGNSVVSMLDQVCSILGVPKELRTDNGTHFRNAQVDQWCQQNGVMRIYSPPYTPQANGVVERTIGLVKNWIGKNANTKEWSTKALELGKALNDRHRSDRPSPSEELNGRPFVSEKVGRGEEEKKEAPGLRIPFEVGQRVWIKARDHPMNTAVKAKYEVSDIVEKILDSNTVLLRKKGIQGVEQLKPVPS</sequence>
<comment type="caution">
    <text evidence="7">The sequence shown here is derived from an EMBL/GenBank/DDBJ whole genome shotgun (WGS) entry which is preliminary data.</text>
</comment>
<feature type="region of interest" description="Disordered" evidence="3">
    <location>
        <begin position="422"/>
        <end position="444"/>
    </location>
</feature>
<dbReference type="Pfam" id="PF00075">
    <property type="entry name" value="RNase_H"/>
    <property type="match status" value="1"/>
</dbReference>
<evidence type="ECO:0000256" key="2">
    <source>
        <dbReference type="ARBA" id="ARBA00012180"/>
    </source>
</evidence>
<comment type="similarity">
    <text evidence="1">Belongs to the beta type-B retroviral polymerase family. HERV class-II K(HML-2) pol subfamily.</text>
</comment>
<dbReference type="SUPFAM" id="SSF53098">
    <property type="entry name" value="Ribonuclease H-like"/>
    <property type="match status" value="2"/>
</dbReference>
<dbReference type="InterPro" id="IPR002156">
    <property type="entry name" value="RNaseH_domain"/>
</dbReference>
<dbReference type="Gene3D" id="3.30.420.10">
    <property type="entry name" value="Ribonuclease H-like superfamily/Ribonuclease H"/>
    <property type="match status" value="2"/>
</dbReference>
<evidence type="ECO:0000259" key="5">
    <source>
        <dbReference type="PROSITE" id="PS50879"/>
    </source>
</evidence>
<feature type="region of interest" description="Disordered" evidence="3">
    <location>
        <begin position="1545"/>
        <end position="1581"/>
    </location>
</feature>
<gene>
    <name evidence="7" type="ORF">D5F01_LYC11216</name>
</gene>
<evidence type="ECO:0000259" key="6">
    <source>
        <dbReference type="PROSITE" id="PS50994"/>
    </source>
</evidence>
<evidence type="ECO:0000313" key="8">
    <source>
        <dbReference type="Proteomes" id="UP000424527"/>
    </source>
</evidence>
<dbReference type="PROSITE" id="PS50878">
    <property type="entry name" value="RT_POL"/>
    <property type="match status" value="1"/>
</dbReference>
<accession>A0A6G0IDP4</accession>
<reference evidence="7 8" key="1">
    <citation type="submission" date="2019-07" db="EMBL/GenBank/DDBJ databases">
        <title>Chromosome genome assembly for large yellow croaker.</title>
        <authorList>
            <person name="Xiao S."/>
        </authorList>
    </citation>
    <scope>NUCLEOTIDE SEQUENCE [LARGE SCALE GENOMIC DNA]</scope>
    <source>
        <strain evidence="7">JMULYC20181020</strain>
        <tissue evidence="7">Muscle</tissue>
    </source>
</reference>
<dbReference type="GO" id="GO:0015074">
    <property type="term" value="P:DNA integration"/>
    <property type="evidence" value="ECO:0007669"/>
    <property type="project" value="InterPro"/>
</dbReference>
<evidence type="ECO:0000313" key="7">
    <source>
        <dbReference type="EMBL" id="KAE8289514.1"/>
    </source>
</evidence>
<name>A0A6G0IDP4_LARCR</name>
<feature type="compositionally biased region" description="Polar residues" evidence="3">
    <location>
        <begin position="229"/>
        <end position="244"/>
    </location>
</feature>
<protein>
    <recommendedName>
        <fullName evidence="2">ribonuclease H</fullName>
        <ecNumber evidence="2">3.1.26.4</ecNumber>
    </recommendedName>
</protein>
<dbReference type="InterPro" id="IPR001584">
    <property type="entry name" value="Integrase_cat-core"/>
</dbReference>
<feature type="region of interest" description="Disordered" evidence="3">
    <location>
        <begin position="565"/>
        <end position="608"/>
    </location>
</feature>
<dbReference type="Gene3D" id="3.10.10.10">
    <property type="entry name" value="HIV Type 1 Reverse Transcriptase, subunit A, domain 1"/>
    <property type="match status" value="1"/>
</dbReference>
<dbReference type="InterPro" id="IPR043502">
    <property type="entry name" value="DNA/RNA_pol_sf"/>
</dbReference>
<dbReference type="PROSITE" id="PS50994">
    <property type="entry name" value="INTEGRASE"/>
    <property type="match status" value="1"/>
</dbReference>
<dbReference type="Pfam" id="PF00665">
    <property type="entry name" value="rve"/>
    <property type="match status" value="1"/>
</dbReference>
<dbReference type="Pfam" id="PF00078">
    <property type="entry name" value="RVT_1"/>
    <property type="match status" value="1"/>
</dbReference>
<dbReference type="InterPro" id="IPR036397">
    <property type="entry name" value="RNaseH_sf"/>
</dbReference>
<feature type="compositionally biased region" description="Basic and acidic residues" evidence="3">
    <location>
        <begin position="1568"/>
        <end position="1580"/>
    </location>
</feature>